<evidence type="ECO:0000313" key="3">
    <source>
        <dbReference type="Proteomes" id="UP000672032"/>
    </source>
</evidence>
<organism evidence="2 3">
    <name type="scientific">Monilinia vaccinii-corymbosi</name>
    <dbReference type="NCBI Taxonomy" id="61207"/>
    <lineage>
        <taxon>Eukaryota</taxon>
        <taxon>Fungi</taxon>
        <taxon>Dikarya</taxon>
        <taxon>Ascomycota</taxon>
        <taxon>Pezizomycotina</taxon>
        <taxon>Leotiomycetes</taxon>
        <taxon>Helotiales</taxon>
        <taxon>Sclerotiniaceae</taxon>
        <taxon>Monilinia</taxon>
    </lineage>
</organism>
<proteinExistence type="predicted"/>
<name>A0A8A3P9M6_9HELO</name>
<reference evidence="2" key="1">
    <citation type="submission" date="2020-10" db="EMBL/GenBank/DDBJ databases">
        <title>Genome Sequence of Monilinia vaccinii-corymbosi Sheds Light on Mummy Berry Disease Infection of Blueberry and Mating Type.</title>
        <authorList>
            <person name="Yow A.G."/>
            <person name="Zhang Y."/>
            <person name="Bansal K."/>
            <person name="Eacker S.M."/>
            <person name="Sullivan S."/>
            <person name="Liachko I."/>
            <person name="Cubeta M.A."/>
            <person name="Rollins J.A."/>
            <person name="Ashrafi H."/>
        </authorList>
    </citation>
    <scope>NUCLEOTIDE SEQUENCE</scope>
    <source>
        <strain evidence="2">RL-1</strain>
    </source>
</reference>
<sequence length="151" mass="16863">MGQAIRLYRPSSPAANGSQQQRTVPQHPSRLPAPVNNIKYLATATISAASGHRQGLDEYFIVCCMFPASPYIDLRNLKVRPAKKQQMVRSERIITKMKISLDLQRSRSWLEWEAHSGVGYPAAIHTTSTYLCPVASVIVMVADSQRSQPRN</sequence>
<feature type="region of interest" description="Disordered" evidence="1">
    <location>
        <begin position="1"/>
        <end position="31"/>
    </location>
</feature>
<accession>A0A8A3P9M6</accession>
<keyword evidence="3" id="KW-1185">Reference proteome</keyword>
<protein>
    <submittedName>
        <fullName evidence="2">Uncharacterized protein</fullName>
    </submittedName>
</protein>
<gene>
    <name evidence="2" type="ORF">DSL72_004163</name>
</gene>
<dbReference type="EMBL" id="CP063405">
    <property type="protein sequence ID" value="QSZ29647.1"/>
    <property type="molecule type" value="Genomic_DNA"/>
</dbReference>
<feature type="compositionally biased region" description="Polar residues" evidence="1">
    <location>
        <begin position="13"/>
        <end position="26"/>
    </location>
</feature>
<evidence type="ECO:0000256" key="1">
    <source>
        <dbReference type="SAM" id="MobiDB-lite"/>
    </source>
</evidence>
<dbReference type="Proteomes" id="UP000672032">
    <property type="component" value="Chromosome 1"/>
</dbReference>
<evidence type="ECO:0000313" key="2">
    <source>
        <dbReference type="EMBL" id="QSZ29647.1"/>
    </source>
</evidence>
<dbReference type="AlphaFoldDB" id="A0A8A3P9M6"/>